<dbReference type="InterPro" id="IPR013783">
    <property type="entry name" value="Ig-like_fold"/>
</dbReference>
<dbReference type="SUPFAM" id="SSF49265">
    <property type="entry name" value="Fibronectin type III"/>
    <property type="match status" value="1"/>
</dbReference>
<dbReference type="SUPFAM" id="SSF49785">
    <property type="entry name" value="Galactose-binding domain-like"/>
    <property type="match status" value="1"/>
</dbReference>
<dbReference type="InterPro" id="IPR002909">
    <property type="entry name" value="IPT_dom"/>
</dbReference>
<feature type="compositionally biased region" description="Low complexity" evidence="1">
    <location>
        <begin position="98"/>
        <end position="108"/>
    </location>
</feature>
<keyword evidence="6" id="KW-1185">Reference proteome</keyword>
<evidence type="ECO:0000259" key="4">
    <source>
        <dbReference type="PROSITE" id="PS50853"/>
    </source>
</evidence>
<feature type="region of interest" description="Disordered" evidence="1">
    <location>
        <begin position="29"/>
        <end position="48"/>
    </location>
</feature>
<evidence type="ECO:0000313" key="6">
    <source>
        <dbReference type="Proteomes" id="UP000664859"/>
    </source>
</evidence>
<name>A0A835ZJQ0_9STRA</name>
<dbReference type="Pfam" id="PF22633">
    <property type="entry name" value="F5_F8_type_C_2"/>
    <property type="match status" value="1"/>
</dbReference>
<dbReference type="Gene3D" id="2.60.40.10">
    <property type="entry name" value="Immunoglobulins"/>
    <property type="match status" value="2"/>
</dbReference>
<evidence type="ECO:0000256" key="1">
    <source>
        <dbReference type="SAM" id="MobiDB-lite"/>
    </source>
</evidence>
<organism evidence="5 6">
    <name type="scientific">Tribonema minus</name>
    <dbReference type="NCBI Taxonomy" id="303371"/>
    <lineage>
        <taxon>Eukaryota</taxon>
        <taxon>Sar</taxon>
        <taxon>Stramenopiles</taxon>
        <taxon>Ochrophyta</taxon>
        <taxon>PX clade</taxon>
        <taxon>Xanthophyceae</taxon>
        <taxon>Tribonematales</taxon>
        <taxon>Tribonemataceae</taxon>
        <taxon>Tribonema</taxon>
    </lineage>
</organism>
<gene>
    <name evidence="5" type="ORF">JKP88DRAFT_299373</name>
</gene>
<dbReference type="SUPFAM" id="SSF81296">
    <property type="entry name" value="E set domains"/>
    <property type="match status" value="1"/>
</dbReference>
<feature type="region of interest" description="Disordered" evidence="1">
    <location>
        <begin position="97"/>
        <end position="152"/>
    </location>
</feature>
<dbReference type="Pfam" id="PF00041">
    <property type="entry name" value="fn3"/>
    <property type="match status" value="1"/>
</dbReference>
<feature type="chain" id="PRO_5032522556" evidence="2">
    <location>
        <begin position="32"/>
        <end position="840"/>
    </location>
</feature>
<keyword evidence="2" id="KW-0732">Signal</keyword>
<dbReference type="Pfam" id="PF01833">
    <property type="entry name" value="TIG"/>
    <property type="match status" value="1"/>
</dbReference>
<dbReference type="OrthoDB" id="409136at2759"/>
<feature type="domain" description="F5/8 type C" evidence="3">
    <location>
        <begin position="175"/>
        <end position="326"/>
    </location>
</feature>
<dbReference type="CDD" id="cd00063">
    <property type="entry name" value="FN3"/>
    <property type="match status" value="1"/>
</dbReference>
<protein>
    <submittedName>
        <fullName evidence="5">Uncharacterized protein</fullName>
    </submittedName>
</protein>
<dbReference type="SMART" id="SM00060">
    <property type="entry name" value="FN3"/>
    <property type="match status" value="1"/>
</dbReference>
<dbReference type="AlphaFoldDB" id="A0A835ZJQ0"/>
<feature type="domain" description="Fibronectin type-III" evidence="4">
    <location>
        <begin position="549"/>
        <end position="657"/>
    </location>
</feature>
<dbReference type="InterPro" id="IPR008979">
    <property type="entry name" value="Galactose-bd-like_sf"/>
</dbReference>
<dbReference type="Proteomes" id="UP000664859">
    <property type="component" value="Unassembled WGS sequence"/>
</dbReference>
<dbReference type="Gene3D" id="2.60.120.260">
    <property type="entry name" value="Galactose-binding domain-like"/>
    <property type="match status" value="1"/>
</dbReference>
<dbReference type="InterPro" id="IPR036116">
    <property type="entry name" value="FN3_sf"/>
</dbReference>
<evidence type="ECO:0000259" key="3">
    <source>
        <dbReference type="PROSITE" id="PS50022"/>
    </source>
</evidence>
<dbReference type="InterPro" id="IPR000421">
    <property type="entry name" value="FA58C"/>
</dbReference>
<sequence length="840" mass="87800">MGLRSSKRKRRNTLRAAVALLLAAHYTTAAAAPPPPPPPQPDVSAQWHFDDGLDGWAAATSNEMQAEVQPGGGQLRGLITGPAPYVDSPTFAVNATDSSWRWSQSQQQLRGSKRWRVRSAQRQAPPPPPPRAADSTRSSGKDAAVPRAPSSATNCRDQVVLRMLTTGRAARARLELLAGFSAARGSARESDWERRPAARVYDASAPADVGHVLDGNLKTGWDSGVVAPDGAWLSIDLGAAYPVDAIDIWAGGTIQDPARMRLLWALEGDEGDDGDWRSAAEFFPAMTDAAQHFDVPTQTARYWRLEVLATHGAQSALLREVKLSGPPPQDSMAHAIDFAIIGDGAFHTYYIPVSETFSGLVTQLRVRPGIEGAAVPGGAPASPAPQLSDTFIIDWVRVARSPHVYRVRGCVDRYFPGTAAAANFTSPSAPLSTDDWLINDSLAVGATHFGIDNAALPYATTYNCPRGGGYELSITGTNFGAAGAVVTVGGRACAGVRHAAPQTQLTCTLPPAADAALLLSNGTVAVRVTSGLLPGLWDEVPYLSYATAPPVLPVPALSNLAARSVDVSWTAPNNTWQAVTVTGYQIAHTLTLNASLSNSSTAAVEQWITTVGNVTTTTITDLQPNTTYAFWVRALTEDASNPQWRELDLYGRRTPLPDALRGPYSPPAAAATLAYDVDIADFSAFAAVDAGAADARASAGPRGAYGGEGHYGLRLVGSAQIQNCNATSACCDGHTAGAAAACATAAYTCSGALYPSVASALAANGSLISKPRPGIKIAPFANFTAAGMAAAAVSGACGPALTLTGPHANQAGAVWYPRAQTVGEGFESNFTFRISNPSLR</sequence>
<accession>A0A835ZJQ0</accession>
<dbReference type="PROSITE" id="PS50022">
    <property type="entry name" value="FA58C_3"/>
    <property type="match status" value="1"/>
</dbReference>
<evidence type="ECO:0000313" key="5">
    <source>
        <dbReference type="EMBL" id="KAG5190278.1"/>
    </source>
</evidence>
<reference evidence="5" key="1">
    <citation type="submission" date="2021-02" db="EMBL/GenBank/DDBJ databases">
        <title>First Annotated Genome of the Yellow-green Alga Tribonema minus.</title>
        <authorList>
            <person name="Mahan K.M."/>
        </authorList>
    </citation>
    <scope>NUCLEOTIDE SEQUENCE</scope>
    <source>
        <strain evidence="5">UTEX B ZZ1240</strain>
    </source>
</reference>
<dbReference type="InterPro" id="IPR014756">
    <property type="entry name" value="Ig_E-set"/>
</dbReference>
<dbReference type="CDD" id="cd00603">
    <property type="entry name" value="IPT_PCSR"/>
    <property type="match status" value="1"/>
</dbReference>
<proteinExistence type="predicted"/>
<dbReference type="InterPro" id="IPR003961">
    <property type="entry name" value="FN3_dom"/>
</dbReference>
<dbReference type="EMBL" id="JAFCMP010000036">
    <property type="protein sequence ID" value="KAG5190278.1"/>
    <property type="molecule type" value="Genomic_DNA"/>
</dbReference>
<feature type="signal peptide" evidence="2">
    <location>
        <begin position="1"/>
        <end position="31"/>
    </location>
</feature>
<comment type="caution">
    <text evidence="5">The sequence shown here is derived from an EMBL/GenBank/DDBJ whole genome shotgun (WGS) entry which is preliminary data.</text>
</comment>
<evidence type="ECO:0000256" key="2">
    <source>
        <dbReference type="SAM" id="SignalP"/>
    </source>
</evidence>
<feature type="compositionally biased region" description="Pro residues" evidence="1">
    <location>
        <begin position="32"/>
        <end position="41"/>
    </location>
</feature>
<dbReference type="PROSITE" id="PS50853">
    <property type="entry name" value="FN3"/>
    <property type="match status" value="1"/>
</dbReference>